<dbReference type="EMBL" id="JH795871">
    <property type="protein sequence ID" value="EJT98865.1"/>
    <property type="molecule type" value="Genomic_DNA"/>
</dbReference>
<dbReference type="OrthoDB" id="6260732at2759"/>
<evidence type="ECO:0000256" key="1">
    <source>
        <dbReference type="ARBA" id="ARBA00022737"/>
    </source>
</evidence>
<dbReference type="STRING" id="1858805.M5FPZ0"/>
<dbReference type="GeneID" id="63684088"/>
<dbReference type="GO" id="GO:0010265">
    <property type="term" value="P:SCF complex assembly"/>
    <property type="evidence" value="ECO:0007669"/>
    <property type="project" value="InterPro"/>
</dbReference>
<name>M5FPZ0_DACPD</name>
<evidence type="ECO:0000256" key="2">
    <source>
        <dbReference type="ARBA" id="ARBA00022786"/>
    </source>
</evidence>
<organism evidence="4 5">
    <name type="scientific">Dacryopinax primogenitus (strain DJM 731)</name>
    <name type="common">Brown rot fungus</name>
    <dbReference type="NCBI Taxonomy" id="1858805"/>
    <lineage>
        <taxon>Eukaryota</taxon>
        <taxon>Fungi</taxon>
        <taxon>Dikarya</taxon>
        <taxon>Basidiomycota</taxon>
        <taxon>Agaricomycotina</taxon>
        <taxon>Dacrymycetes</taxon>
        <taxon>Dacrymycetales</taxon>
        <taxon>Dacrymycetaceae</taxon>
        <taxon>Dacryopinax</taxon>
    </lineage>
</organism>
<gene>
    <name evidence="4" type="ORF">DACRYDRAFT_110202</name>
</gene>
<dbReference type="PANTHER" id="PTHR12696">
    <property type="entry name" value="TIP120"/>
    <property type="match status" value="1"/>
</dbReference>
<keyword evidence="1" id="KW-0677">Repeat</keyword>
<dbReference type="Proteomes" id="UP000030653">
    <property type="component" value="Unassembled WGS sequence"/>
</dbReference>
<evidence type="ECO:0000313" key="5">
    <source>
        <dbReference type="Proteomes" id="UP000030653"/>
    </source>
</evidence>
<dbReference type="AlphaFoldDB" id="M5FPZ0"/>
<accession>M5FPZ0</accession>
<dbReference type="HOGENOM" id="CLU_1635330_0_0_1"/>
<evidence type="ECO:0000313" key="4">
    <source>
        <dbReference type="EMBL" id="EJT98865.1"/>
    </source>
</evidence>
<sequence>MRTRHTKCSGSTPGCHWHPRPELLQSVYKSVGPTLVFRFADREESVRIEVWATLTALVKQASVYGSEGGSTRLGKRKREGEGMEGVENEGGLSQLRQLVPPATKSLLQQLTLKRNVATLTSGFSLLQTLNATLSGMLAPFSTPLLSLMAKLLSGPSGSQYRN</sequence>
<dbReference type="Gene3D" id="1.25.10.10">
    <property type="entry name" value="Leucine-rich Repeat Variant"/>
    <property type="match status" value="1"/>
</dbReference>
<keyword evidence="5" id="KW-1185">Reference proteome</keyword>
<keyword evidence="2" id="KW-0833">Ubl conjugation pathway</keyword>
<evidence type="ECO:0000256" key="3">
    <source>
        <dbReference type="SAM" id="MobiDB-lite"/>
    </source>
</evidence>
<dbReference type="InterPro" id="IPR039852">
    <property type="entry name" value="CAND1/CAND2"/>
</dbReference>
<dbReference type="RefSeq" id="XP_040625763.1">
    <property type="nucleotide sequence ID" value="XM_040769026.1"/>
</dbReference>
<reference evidence="4 5" key="1">
    <citation type="journal article" date="2012" name="Science">
        <title>The Paleozoic origin of enzymatic lignin decomposition reconstructed from 31 fungal genomes.</title>
        <authorList>
            <person name="Floudas D."/>
            <person name="Binder M."/>
            <person name="Riley R."/>
            <person name="Barry K."/>
            <person name="Blanchette R.A."/>
            <person name="Henrissat B."/>
            <person name="Martinez A.T."/>
            <person name="Otillar R."/>
            <person name="Spatafora J.W."/>
            <person name="Yadav J.S."/>
            <person name="Aerts A."/>
            <person name="Benoit I."/>
            <person name="Boyd A."/>
            <person name="Carlson A."/>
            <person name="Copeland A."/>
            <person name="Coutinho P.M."/>
            <person name="de Vries R.P."/>
            <person name="Ferreira P."/>
            <person name="Findley K."/>
            <person name="Foster B."/>
            <person name="Gaskell J."/>
            <person name="Glotzer D."/>
            <person name="Gorecki P."/>
            <person name="Heitman J."/>
            <person name="Hesse C."/>
            <person name="Hori C."/>
            <person name="Igarashi K."/>
            <person name="Jurgens J.A."/>
            <person name="Kallen N."/>
            <person name="Kersten P."/>
            <person name="Kohler A."/>
            <person name="Kuees U."/>
            <person name="Kumar T.K.A."/>
            <person name="Kuo A."/>
            <person name="LaButti K."/>
            <person name="Larrondo L.F."/>
            <person name="Lindquist E."/>
            <person name="Ling A."/>
            <person name="Lombard V."/>
            <person name="Lucas S."/>
            <person name="Lundell T."/>
            <person name="Martin R."/>
            <person name="McLaughlin D.J."/>
            <person name="Morgenstern I."/>
            <person name="Morin E."/>
            <person name="Murat C."/>
            <person name="Nagy L.G."/>
            <person name="Nolan M."/>
            <person name="Ohm R.A."/>
            <person name="Patyshakuliyeva A."/>
            <person name="Rokas A."/>
            <person name="Ruiz-Duenas F.J."/>
            <person name="Sabat G."/>
            <person name="Salamov A."/>
            <person name="Samejima M."/>
            <person name="Schmutz J."/>
            <person name="Slot J.C."/>
            <person name="St John F."/>
            <person name="Stenlid J."/>
            <person name="Sun H."/>
            <person name="Sun S."/>
            <person name="Syed K."/>
            <person name="Tsang A."/>
            <person name="Wiebenga A."/>
            <person name="Young D."/>
            <person name="Pisabarro A."/>
            <person name="Eastwood D.C."/>
            <person name="Martin F."/>
            <person name="Cullen D."/>
            <person name="Grigoriev I.V."/>
            <person name="Hibbett D.S."/>
        </authorList>
    </citation>
    <scope>NUCLEOTIDE SEQUENCE [LARGE SCALE GENOMIC DNA]</scope>
    <source>
        <strain evidence="4 5">DJM-731 SS1</strain>
    </source>
</reference>
<protein>
    <submittedName>
        <fullName evidence="4">Uncharacterized protein</fullName>
    </submittedName>
</protein>
<dbReference type="InterPro" id="IPR011989">
    <property type="entry name" value="ARM-like"/>
</dbReference>
<feature type="region of interest" description="Disordered" evidence="3">
    <location>
        <begin position="67"/>
        <end position="89"/>
    </location>
</feature>
<proteinExistence type="predicted"/>